<dbReference type="Proteomes" id="UP000267250">
    <property type="component" value="Chromosome"/>
</dbReference>
<dbReference type="KEGG" id="aft:BBF96_09915"/>
<name>A0A3S9T2X1_9FIRM</name>
<feature type="transmembrane region" description="Helical" evidence="10">
    <location>
        <begin position="291"/>
        <end position="324"/>
    </location>
</feature>
<evidence type="ECO:0000256" key="10">
    <source>
        <dbReference type="SAM" id="Phobius"/>
    </source>
</evidence>
<dbReference type="GO" id="GO:0005886">
    <property type="term" value="C:plasma membrane"/>
    <property type="evidence" value="ECO:0007669"/>
    <property type="project" value="UniProtKB-SubCell"/>
</dbReference>
<protein>
    <submittedName>
        <fullName evidence="11">Trk family potassium uptake protein</fullName>
    </submittedName>
</protein>
<keyword evidence="5 10" id="KW-0812">Transmembrane</keyword>
<dbReference type="InterPro" id="IPR004772">
    <property type="entry name" value="TrkH"/>
</dbReference>
<proteinExistence type="predicted"/>
<keyword evidence="3" id="KW-1003">Cell membrane</keyword>
<dbReference type="GO" id="GO:0015379">
    <property type="term" value="F:potassium:chloride symporter activity"/>
    <property type="evidence" value="ECO:0007669"/>
    <property type="project" value="InterPro"/>
</dbReference>
<feature type="transmembrane region" description="Helical" evidence="10">
    <location>
        <begin position="227"/>
        <end position="246"/>
    </location>
</feature>
<evidence type="ECO:0000256" key="2">
    <source>
        <dbReference type="ARBA" id="ARBA00022448"/>
    </source>
</evidence>
<feature type="transmembrane region" description="Helical" evidence="10">
    <location>
        <begin position="192"/>
        <end position="215"/>
    </location>
</feature>
<dbReference type="NCBIfam" id="TIGR00933">
    <property type="entry name" value="2a38"/>
    <property type="match status" value="1"/>
</dbReference>
<evidence type="ECO:0000256" key="6">
    <source>
        <dbReference type="ARBA" id="ARBA00022958"/>
    </source>
</evidence>
<evidence type="ECO:0000256" key="9">
    <source>
        <dbReference type="ARBA" id="ARBA00023136"/>
    </source>
</evidence>
<keyword evidence="9 10" id="KW-0472">Membrane</keyword>
<feature type="transmembrane region" description="Helical" evidence="10">
    <location>
        <begin position="344"/>
        <end position="366"/>
    </location>
</feature>
<feature type="transmembrane region" description="Helical" evidence="10">
    <location>
        <begin position="161"/>
        <end position="180"/>
    </location>
</feature>
<feature type="transmembrane region" description="Helical" evidence="10">
    <location>
        <begin position="77"/>
        <end position="101"/>
    </location>
</feature>
<keyword evidence="12" id="KW-1185">Reference proteome</keyword>
<accession>A0A3S9T2X1</accession>
<organism evidence="11 12">
    <name type="scientific">Anoxybacter fermentans</name>
    <dbReference type="NCBI Taxonomy" id="1323375"/>
    <lineage>
        <taxon>Bacteria</taxon>
        <taxon>Bacillati</taxon>
        <taxon>Bacillota</taxon>
        <taxon>Clostridia</taxon>
        <taxon>Halanaerobiales</taxon>
        <taxon>Anoxybacter</taxon>
    </lineage>
</organism>
<evidence type="ECO:0000256" key="8">
    <source>
        <dbReference type="ARBA" id="ARBA00023065"/>
    </source>
</evidence>
<keyword evidence="6" id="KW-0630">Potassium</keyword>
<comment type="subcellular location">
    <subcellularLocation>
        <location evidence="1">Cell membrane</location>
        <topology evidence="1">Multi-pass membrane protein</topology>
    </subcellularLocation>
</comment>
<dbReference type="EMBL" id="CP016379">
    <property type="protein sequence ID" value="AZR74894.1"/>
    <property type="molecule type" value="Genomic_DNA"/>
</dbReference>
<evidence type="ECO:0000313" key="11">
    <source>
        <dbReference type="EMBL" id="AZR74894.1"/>
    </source>
</evidence>
<evidence type="ECO:0000256" key="5">
    <source>
        <dbReference type="ARBA" id="ARBA00022692"/>
    </source>
</evidence>
<keyword evidence="4" id="KW-0633">Potassium transport</keyword>
<evidence type="ECO:0000256" key="7">
    <source>
        <dbReference type="ARBA" id="ARBA00022989"/>
    </source>
</evidence>
<evidence type="ECO:0000256" key="1">
    <source>
        <dbReference type="ARBA" id="ARBA00004651"/>
    </source>
</evidence>
<dbReference type="PANTHER" id="PTHR32024">
    <property type="entry name" value="TRK SYSTEM POTASSIUM UPTAKE PROTEIN TRKG-RELATED"/>
    <property type="match status" value="1"/>
</dbReference>
<dbReference type="Pfam" id="PF02386">
    <property type="entry name" value="TrkH"/>
    <property type="match status" value="1"/>
</dbReference>
<feature type="transmembrane region" description="Helical" evidence="10">
    <location>
        <begin position="128"/>
        <end position="149"/>
    </location>
</feature>
<evidence type="ECO:0000256" key="4">
    <source>
        <dbReference type="ARBA" id="ARBA00022538"/>
    </source>
</evidence>
<dbReference type="AlphaFoldDB" id="A0A3S9T2X1"/>
<reference evidence="11 12" key="1">
    <citation type="submission" date="2016-07" db="EMBL/GenBank/DDBJ databases">
        <title>Genome and transcriptome analysis of iron-reducing fermentative bacteria Anoxybacter fermentans.</title>
        <authorList>
            <person name="Zeng X."/>
            <person name="Shao Z."/>
        </authorList>
    </citation>
    <scope>NUCLEOTIDE SEQUENCE [LARGE SCALE GENOMIC DNA]</scope>
    <source>
        <strain evidence="11 12">DY22613</strain>
    </source>
</reference>
<keyword evidence="2" id="KW-0813">Transport</keyword>
<sequence>MQLPKIDLGGLSPAQILSAGYLIVIFFGTVLLMLPFATVDGQGLDLIDALFTATSATCVTGLVVVTTGTTFTVFGQLVIMLLIQIGGLGIMTMSTAFALIMGRKITLRQRLIIQEDLNQLGISGLLRLIQYILAFTFTIEGLGALLFFIRLARKYPLKKAIFYSIFHSVSAFNNAGFDLFGNSLESFVGDPLIILTAIILIVLGGLGFTVLVELFDKRKLHSLHAKMVIVTTVILLLVGFIVIFALEYSNSNTMANLSLGEKIMASFFLSVTPRTAGFNTVPTGALRESTLFFIMILMFIGASPGSTGGGIKTTTIGTIVFTLWTTVRGKKDVEIFKRRLDEGIIFKSLTILMLSLLLVLVVTLILSVTEESSLVEILFETVSAFGTVGLSTGITPTLSKIGRMLIIITMFTGRVGPLTLAVAMSESKKKPQFHYPKEKIMVG</sequence>
<gene>
    <name evidence="11" type="ORF">BBF96_09915</name>
</gene>
<feature type="transmembrane region" description="Helical" evidence="10">
    <location>
        <begin position="46"/>
        <end position="65"/>
    </location>
</feature>
<evidence type="ECO:0000256" key="3">
    <source>
        <dbReference type="ARBA" id="ARBA00022475"/>
    </source>
</evidence>
<keyword evidence="7 10" id="KW-1133">Transmembrane helix</keyword>
<keyword evidence="8" id="KW-0406">Ion transport</keyword>
<dbReference type="InterPro" id="IPR003445">
    <property type="entry name" value="Cat_transpt"/>
</dbReference>
<feature type="transmembrane region" description="Helical" evidence="10">
    <location>
        <begin position="401"/>
        <end position="423"/>
    </location>
</feature>
<feature type="transmembrane region" description="Helical" evidence="10">
    <location>
        <begin position="12"/>
        <end position="34"/>
    </location>
</feature>
<dbReference type="PANTHER" id="PTHR32024:SF1">
    <property type="entry name" value="KTR SYSTEM POTASSIUM UPTAKE PROTEIN B"/>
    <property type="match status" value="1"/>
</dbReference>
<evidence type="ECO:0000313" key="12">
    <source>
        <dbReference type="Proteomes" id="UP000267250"/>
    </source>
</evidence>